<evidence type="ECO:0000313" key="4">
    <source>
        <dbReference type="Proteomes" id="UP000194236"/>
    </source>
</evidence>
<protein>
    <recommendedName>
        <fullName evidence="2">Glucose-methanol-choline oxidoreductase N-terminal domain-containing protein</fullName>
    </recommendedName>
</protein>
<evidence type="ECO:0000256" key="1">
    <source>
        <dbReference type="ARBA" id="ARBA00010790"/>
    </source>
</evidence>
<reference evidence="3 4" key="1">
    <citation type="submission" date="2017-03" db="EMBL/GenBank/DDBJ databases">
        <title>Genome Survey of Euroglyphus maynei.</title>
        <authorList>
            <person name="Arlian L.G."/>
            <person name="Morgan M.S."/>
            <person name="Rider S.D."/>
        </authorList>
    </citation>
    <scope>NUCLEOTIDE SEQUENCE [LARGE SCALE GENOMIC DNA]</scope>
    <source>
        <strain evidence="3">Arlian Lab</strain>
        <tissue evidence="3">Whole body</tissue>
    </source>
</reference>
<organism evidence="3 4">
    <name type="scientific">Euroglyphus maynei</name>
    <name type="common">Mayne's house dust mite</name>
    <dbReference type="NCBI Taxonomy" id="6958"/>
    <lineage>
        <taxon>Eukaryota</taxon>
        <taxon>Metazoa</taxon>
        <taxon>Ecdysozoa</taxon>
        <taxon>Arthropoda</taxon>
        <taxon>Chelicerata</taxon>
        <taxon>Arachnida</taxon>
        <taxon>Acari</taxon>
        <taxon>Acariformes</taxon>
        <taxon>Sarcoptiformes</taxon>
        <taxon>Astigmata</taxon>
        <taxon>Psoroptidia</taxon>
        <taxon>Analgoidea</taxon>
        <taxon>Pyroglyphidae</taxon>
        <taxon>Pyroglyphinae</taxon>
        <taxon>Euroglyphus</taxon>
    </lineage>
</organism>
<dbReference type="EMBL" id="MUJZ01070780">
    <property type="protein sequence ID" value="OTF69399.1"/>
    <property type="molecule type" value="Genomic_DNA"/>
</dbReference>
<evidence type="ECO:0000259" key="2">
    <source>
        <dbReference type="Pfam" id="PF00732"/>
    </source>
</evidence>
<dbReference type="PANTHER" id="PTHR11552:SF227">
    <property type="entry name" value="GLUCOSE DEHYDROGENASE [FAD, QUINONE]-LIKE PROTEIN"/>
    <property type="match status" value="1"/>
</dbReference>
<dbReference type="Gene3D" id="3.50.50.60">
    <property type="entry name" value="FAD/NAD(P)-binding domain"/>
    <property type="match status" value="1"/>
</dbReference>
<sequence length="162" mass="17972">KHLGYPNVDINGPTQTGFTIPQGTIRNGARCSTSKAFLSSVRNRHNLHVLTFAYATKVIFNEYKRAVAVQFDRFSLTHVVYARKEIILSGGSVNTAQLLMLSGIGPRDHLESLGIPMIADLPVGKNLQDHIYPGGIHFTIDKKYSMIQRRVSSLPNTIAYFA</sequence>
<dbReference type="OrthoDB" id="269227at2759"/>
<accession>A0A1Y3ALT7</accession>
<proteinExistence type="inferred from homology"/>
<keyword evidence="4" id="KW-1185">Reference proteome</keyword>
<name>A0A1Y3ALT7_EURMA</name>
<dbReference type="InterPro" id="IPR036188">
    <property type="entry name" value="FAD/NAD-bd_sf"/>
</dbReference>
<feature type="domain" description="Glucose-methanol-choline oxidoreductase N-terminal" evidence="2">
    <location>
        <begin position="2"/>
        <end position="131"/>
    </location>
</feature>
<dbReference type="Proteomes" id="UP000194236">
    <property type="component" value="Unassembled WGS sequence"/>
</dbReference>
<gene>
    <name evidence="3" type="ORF">BLA29_013073</name>
</gene>
<dbReference type="GO" id="GO:0016614">
    <property type="term" value="F:oxidoreductase activity, acting on CH-OH group of donors"/>
    <property type="evidence" value="ECO:0007669"/>
    <property type="project" value="InterPro"/>
</dbReference>
<dbReference type="GO" id="GO:0050660">
    <property type="term" value="F:flavin adenine dinucleotide binding"/>
    <property type="evidence" value="ECO:0007669"/>
    <property type="project" value="InterPro"/>
</dbReference>
<dbReference type="InterPro" id="IPR000172">
    <property type="entry name" value="GMC_OxRdtase_N"/>
</dbReference>
<dbReference type="AlphaFoldDB" id="A0A1Y3ALT7"/>
<feature type="non-terminal residue" evidence="3">
    <location>
        <position position="162"/>
    </location>
</feature>
<dbReference type="Pfam" id="PF00732">
    <property type="entry name" value="GMC_oxred_N"/>
    <property type="match status" value="1"/>
</dbReference>
<evidence type="ECO:0000313" key="3">
    <source>
        <dbReference type="EMBL" id="OTF69399.1"/>
    </source>
</evidence>
<comment type="similarity">
    <text evidence="1">Belongs to the GMC oxidoreductase family.</text>
</comment>
<comment type="caution">
    <text evidence="3">The sequence shown here is derived from an EMBL/GenBank/DDBJ whole genome shotgun (WGS) entry which is preliminary data.</text>
</comment>
<feature type="non-terminal residue" evidence="3">
    <location>
        <position position="1"/>
    </location>
</feature>
<dbReference type="SUPFAM" id="SSF51905">
    <property type="entry name" value="FAD/NAD(P)-binding domain"/>
    <property type="match status" value="1"/>
</dbReference>
<dbReference type="InterPro" id="IPR012132">
    <property type="entry name" value="GMC_OxRdtase"/>
</dbReference>
<dbReference type="PANTHER" id="PTHR11552">
    <property type="entry name" value="GLUCOSE-METHANOL-CHOLINE GMC OXIDOREDUCTASE"/>
    <property type="match status" value="1"/>
</dbReference>